<reference evidence="3 4" key="1">
    <citation type="submission" date="2024-07" db="EMBL/GenBank/DDBJ databases">
        <title>Draft sequence of the Neodothiora populina.</title>
        <authorList>
            <person name="Drown D.D."/>
            <person name="Schuette U.S."/>
            <person name="Buechlein A.B."/>
            <person name="Rusch D.R."/>
            <person name="Winton L.W."/>
            <person name="Adams G.A."/>
        </authorList>
    </citation>
    <scope>NUCLEOTIDE SEQUENCE [LARGE SCALE GENOMIC DNA]</scope>
    <source>
        <strain evidence="3 4">CPC 39397</strain>
    </source>
</reference>
<dbReference type="PANTHER" id="PTHR35392:SF1">
    <property type="entry name" value="ZN(II)2CYS6 TRANSCRIPTION FACTOR (EUROFUNG)"/>
    <property type="match status" value="1"/>
</dbReference>
<gene>
    <name evidence="3" type="ORF">AAFC00_004895</name>
</gene>
<evidence type="ECO:0000256" key="1">
    <source>
        <dbReference type="ARBA" id="ARBA00023242"/>
    </source>
</evidence>
<keyword evidence="1" id="KW-0539">Nucleus</keyword>
<feature type="region of interest" description="Disordered" evidence="2">
    <location>
        <begin position="417"/>
        <end position="489"/>
    </location>
</feature>
<dbReference type="CDD" id="cd00067">
    <property type="entry name" value="GAL4"/>
    <property type="match status" value="1"/>
</dbReference>
<feature type="region of interest" description="Disordered" evidence="2">
    <location>
        <begin position="58"/>
        <end position="137"/>
    </location>
</feature>
<sequence length="888" mass="100020">MDNLDFTSPDNLLAYADFTDSRNVANNNSTTSTGYPQSSLIPANWPFELESLEQEHGLGQQMLQHSQQQQQQQQQHQHQQQQPQQHQHQHQYQPHQQPQHQHQHQQQQQDHSQNSHSEYRDFMSSQHRRNHQHTLSNASHPALQSAAIGLGYAQNMAHTNGPNLLNPEWQFSYSPANQAFTHDNTLDRAFDHSYGAPLQGATVDYLPVTASDLQHGMQLGPEMHSSAFMTMAGPMDSMNALAYPLPDYQSEVMFHMGMQNLGHQHGEYVQSSLPGSSPTGSYLEIRSLSSSDNGWTAVDFPVSRHSVEYPTTTNAVFNPGQTLHIRSTSDSSFEDSSSSVQLSGSYEDIPFPMYSPLSEGYPTVDHVHHEVSHSRHSSDFEHDSTCGISHEHSPSSSSPAVSPVAAAAAAAAASNAVTVPQPSTTSSSASSPISPPTRRRKSPTNASTKNTKAVIKKAASPPGRKDGTNGEKRVGRRRGPLRPDQRQQAHEIRKLRACLRCKFLKKTCDKGDPCGGCRPSHARLWQVPCTRIDIKDIGFFMKDWKADYERHISLGFSIGNIKGFSQTERLIYVTHGYGHYLPINAREIYVRDDKCFSMDWMEKTTEPVQFEVPTAKLSAGMEGVSTSLLSEYLDRHLEKGFDYFVDEHFEGTPFLTEMLKTAHRYWKNSKSQVIRKALKLVVAYNLTLQVTMVEGLSEEELANGKIEDEESKFNGKTMAPVMINFQVKCALADMWRDLQKDILEELSSLYSSVYSGEKLKNWPTIFMLAAILLAIWEEMQFDAHYRTPDEEAVNKFCNDMETTPVGVIVGLFQAISQKLPTFMEWDTRKHHHLLGSNPAICDALTEVKEHVIKHEKYLRSRSTEAKFDRTNFDCLSNKFLSKLVIRAN</sequence>
<dbReference type="InterPro" id="IPR001138">
    <property type="entry name" value="Zn2Cys6_DnaBD"/>
</dbReference>
<feature type="compositionally biased region" description="Basic and acidic residues" evidence="2">
    <location>
        <begin position="368"/>
        <end position="393"/>
    </location>
</feature>
<feature type="region of interest" description="Disordered" evidence="2">
    <location>
        <begin position="368"/>
        <end position="401"/>
    </location>
</feature>
<dbReference type="EMBL" id="JBFMKM010000016">
    <property type="protein sequence ID" value="KAL1297354.1"/>
    <property type="molecule type" value="Genomic_DNA"/>
</dbReference>
<name>A0ABR3P4Y5_9PEZI</name>
<dbReference type="RefSeq" id="XP_069197036.1">
    <property type="nucleotide sequence ID" value="XM_069344608.1"/>
</dbReference>
<feature type="compositionally biased region" description="Basic and acidic residues" evidence="2">
    <location>
        <begin position="463"/>
        <end position="473"/>
    </location>
</feature>
<evidence type="ECO:0000313" key="4">
    <source>
        <dbReference type="Proteomes" id="UP001562354"/>
    </source>
</evidence>
<dbReference type="InterPro" id="IPR052973">
    <property type="entry name" value="Fungal_sec-metab_reg_TF"/>
</dbReference>
<dbReference type="Proteomes" id="UP001562354">
    <property type="component" value="Unassembled WGS sequence"/>
</dbReference>
<protein>
    <recommendedName>
        <fullName evidence="5">C6 finger domain protein</fullName>
    </recommendedName>
</protein>
<dbReference type="PANTHER" id="PTHR35392">
    <property type="entry name" value="ZN(II)2CYS6 TRANSCRIPTION FACTOR (EUROFUNG)-RELATED-RELATED"/>
    <property type="match status" value="1"/>
</dbReference>
<keyword evidence="4" id="KW-1185">Reference proteome</keyword>
<dbReference type="GeneID" id="95978595"/>
<evidence type="ECO:0000313" key="3">
    <source>
        <dbReference type="EMBL" id="KAL1297354.1"/>
    </source>
</evidence>
<accession>A0ABR3P4Y5</accession>
<proteinExistence type="predicted"/>
<comment type="caution">
    <text evidence="3">The sequence shown here is derived from an EMBL/GenBank/DDBJ whole genome shotgun (WGS) entry which is preliminary data.</text>
</comment>
<feature type="compositionally biased region" description="Low complexity" evidence="2">
    <location>
        <begin position="417"/>
        <end position="432"/>
    </location>
</feature>
<evidence type="ECO:0008006" key="5">
    <source>
        <dbReference type="Google" id="ProtNLM"/>
    </source>
</evidence>
<organism evidence="3 4">
    <name type="scientific">Neodothiora populina</name>
    <dbReference type="NCBI Taxonomy" id="2781224"/>
    <lineage>
        <taxon>Eukaryota</taxon>
        <taxon>Fungi</taxon>
        <taxon>Dikarya</taxon>
        <taxon>Ascomycota</taxon>
        <taxon>Pezizomycotina</taxon>
        <taxon>Dothideomycetes</taxon>
        <taxon>Dothideomycetidae</taxon>
        <taxon>Dothideales</taxon>
        <taxon>Dothioraceae</taxon>
        <taxon>Neodothiora</taxon>
    </lineage>
</organism>
<evidence type="ECO:0000256" key="2">
    <source>
        <dbReference type="SAM" id="MobiDB-lite"/>
    </source>
</evidence>
<feature type="compositionally biased region" description="Low complexity" evidence="2">
    <location>
        <begin position="60"/>
        <end position="116"/>
    </location>
</feature>